<dbReference type="Proteomes" id="UP001060085">
    <property type="component" value="Linkage Group LG05"/>
</dbReference>
<sequence>MDISRNSLKGSIPSSISRLQSLSYLNLEGNELSGSIQNSVENLTSLLEIQLGNNQFKWKCSYSAFSGLVAEFLTEIANLTTLVLYILNNELSRVIPEFKPYIVVLTSGNK</sequence>
<evidence type="ECO:0000313" key="2">
    <source>
        <dbReference type="Proteomes" id="UP001060085"/>
    </source>
</evidence>
<dbReference type="EMBL" id="CM044705">
    <property type="protein sequence ID" value="KAI5662126.1"/>
    <property type="molecule type" value="Genomic_DNA"/>
</dbReference>
<protein>
    <submittedName>
        <fullName evidence="1">Uncharacterized protein</fullName>
    </submittedName>
</protein>
<proteinExistence type="predicted"/>
<comment type="caution">
    <text evidence="1">The sequence shown here is derived from an EMBL/GenBank/DDBJ whole genome shotgun (WGS) entry which is preliminary data.</text>
</comment>
<evidence type="ECO:0000313" key="1">
    <source>
        <dbReference type="EMBL" id="KAI5662126.1"/>
    </source>
</evidence>
<name>A0ACC0AN23_CATRO</name>
<organism evidence="1 2">
    <name type="scientific">Catharanthus roseus</name>
    <name type="common">Madagascar periwinkle</name>
    <name type="synonym">Vinca rosea</name>
    <dbReference type="NCBI Taxonomy" id="4058"/>
    <lineage>
        <taxon>Eukaryota</taxon>
        <taxon>Viridiplantae</taxon>
        <taxon>Streptophyta</taxon>
        <taxon>Embryophyta</taxon>
        <taxon>Tracheophyta</taxon>
        <taxon>Spermatophyta</taxon>
        <taxon>Magnoliopsida</taxon>
        <taxon>eudicotyledons</taxon>
        <taxon>Gunneridae</taxon>
        <taxon>Pentapetalae</taxon>
        <taxon>asterids</taxon>
        <taxon>lamiids</taxon>
        <taxon>Gentianales</taxon>
        <taxon>Apocynaceae</taxon>
        <taxon>Rauvolfioideae</taxon>
        <taxon>Vinceae</taxon>
        <taxon>Catharanthinae</taxon>
        <taxon>Catharanthus</taxon>
    </lineage>
</organism>
<keyword evidence="2" id="KW-1185">Reference proteome</keyword>
<gene>
    <name evidence="1" type="ORF">M9H77_21449</name>
</gene>
<reference evidence="2" key="1">
    <citation type="journal article" date="2023" name="Nat. Plants">
        <title>Single-cell RNA sequencing provides a high-resolution roadmap for understanding the multicellular compartmentation of specialized metabolism.</title>
        <authorList>
            <person name="Sun S."/>
            <person name="Shen X."/>
            <person name="Li Y."/>
            <person name="Li Y."/>
            <person name="Wang S."/>
            <person name="Li R."/>
            <person name="Zhang H."/>
            <person name="Shen G."/>
            <person name="Guo B."/>
            <person name="Wei J."/>
            <person name="Xu J."/>
            <person name="St-Pierre B."/>
            <person name="Chen S."/>
            <person name="Sun C."/>
        </authorList>
    </citation>
    <scope>NUCLEOTIDE SEQUENCE [LARGE SCALE GENOMIC DNA]</scope>
</reference>
<accession>A0ACC0AN23</accession>